<dbReference type="Pfam" id="PF01416">
    <property type="entry name" value="PseudoU_synth_1"/>
    <property type="match status" value="1"/>
</dbReference>
<evidence type="ECO:0000256" key="4">
    <source>
        <dbReference type="HAMAP-Rule" id="MF_00171"/>
    </source>
</evidence>
<comment type="subunit">
    <text evidence="4">Homodimer.</text>
</comment>
<organism evidence="7 8">
    <name type="scientific">Bifidobacterium saguini DSM 23967</name>
    <dbReference type="NCBI Taxonomy" id="1437607"/>
    <lineage>
        <taxon>Bacteria</taxon>
        <taxon>Bacillati</taxon>
        <taxon>Actinomycetota</taxon>
        <taxon>Actinomycetes</taxon>
        <taxon>Bifidobacteriales</taxon>
        <taxon>Bifidobacteriaceae</taxon>
        <taxon>Bifidobacterium</taxon>
    </lineage>
</organism>
<name>A0A087DAN9_9BIFI</name>
<dbReference type="GO" id="GO:0031119">
    <property type="term" value="P:tRNA pseudouridine synthesis"/>
    <property type="evidence" value="ECO:0007669"/>
    <property type="project" value="UniProtKB-UniRule"/>
</dbReference>
<dbReference type="PANTHER" id="PTHR11142:SF0">
    <property type="entry name" value="TRNA PSEUDOURIDINE SYNTHASE-LIKE 1"/>
    <property type="match status" value="1"/>
</dbReference>
<keyword evidence="3 4" id="KW-0413">Isomerase</keyword>
<dbReference type="PANTHER" id="PTHR11142">
    <property type="entry name" value="PSEUDOURIDYLATE SYNTHASE"/>
    <property type="match status" value="1"/>
</dbReference>
<feature type="binding site" evidence="4">
    <location>
        <position position="148"/>
    </location>
    <ligand>
        <name>substrate</name>
    </ligand>
</feature>
<comment type="similarity">
    <text evidence="1 4 5">Belongs to the tRNA pseudouridine synthase TruA family.</text>
</comment>
<evidence type="ECO:0000256" key="5">
    <source>
        <dbReference type="RuleBase" id="RU003792"/>
    </source>
</evidence>
<dbReference type="GO" id="GO:0160147">
    <property type="term" value="F:tRNA pseudouridine(38-40) synthase activity"/>
    <property type="evidence" value="ECO:0007669"/>
    <property type="project" value="UniProtKB-EC"/>
</dbReference>
<dbReference type="InterPro" id="IPR020094">
    <property type="entry name" value="TruA/RsuA/RluB/E/F_N"/>
</dbReference>
<dbReference type="CDD" id="cd02570">
    <property type="entry name" value="PseudoU_synth_EcTruA"/>
    <property type="match status" value="1"/>
</dbReference>
<dbReference type="EC" id="5.4.99.12" evidence="4"/>
<dbReference type="EMBL" id="JGZN01000007">
    <property type="protein sequence ID" value="KFI92589.1"/>
    <property type="molecule type" value="Genomic_DNA"/>
</dbReference>
<comment type="caution">
    <text evidence="7">The sequence shown here is derived from an EMBL/GenBank/DDBJ whole genome shotgun (WGS) entry which is preliminary data.</text>
</comment>
<dbReference type="AlphaFoldDB" id="A0A087DAN9"/>
<evidence type="ECO:0000313" key="7">
    <source>
        <dbReference type="EMBL" id="KFI92589.1"/>
    </source>
</evidence>
<dbReference type="SUPFAM" id="SSF55120">
    <property type="entry name" value="Pseudouridine synthase"/>
    <property type="match status" value="1"/>
</dbReference>
<dbReference type="FunFam" id="3.30.70.580:FF:000001">
    <property type="entry name" value="tRNA pseudouridine synthase A"/>
    <property type="match status" value="1"/>
</dbReference>
<reference evidence="7 8" key="1">
    <citation type="submission" date="2014-03" db="EMBL/GenBank/DDBJ databases">
        <title>Genomics of Bifidobacteria.</title>
        <authorList>
            <person name="Ventura M."/>
            <person name="Milani C."/>
            <person name="Lugli G.A."/>
        </authorList>
    </citation>
    <scope>NUCLEOTIDE SEQUENCE [LARGE SCALE GENOMIC DNA]</scope>
    <source>
        <strain evidence="7 8">DSM 23967</strain>
    </source>
</reference>
<proteinExistence type="inferred from homology"/>
<gene>
    <name evidence="4" type="primary">truA</name>
    <name evidence="7" type="ORF">BISA_0281</name>
</gene>
<comment type="function">
    <text evidence="4">Formation of pseudouridine at positions 38, 39 and 40 in the anticodon stem and loop of transfer RNAs.</text>
</comment>
<dbReference type="GO" id="GO:0003723">
    <property type="term" value="F:RNA binding"/>
    <property type="evidence" value="ECO:0007669"/>
    <property type="project" value="InterPro"/>
</dbReference>
<dbReference type="InterPro" id="IPR020095">
    <property type="entry name" value="PsdUridine_synth_TruA_C"/>
</dbReference>
<evidence type="ECO:0000259" key="6">
    <source>
        <dbReference type="Pfam" id="PF01416"/>
    </source>
</evidence>
<feature type="domain" description="Pseudouridine synthase I TruA alpha/beta" evidence="6">
    <location>
        <begin position="182"/>
        <end position="305"/>
    </location>
</feature>
<dbReference type="InterPro" id="IPR020097">
    <property type="entry name" value="PsdUridine_synth_TruA_a/b_dom"/>
</dbReference>
<evidence type="ECO:0000256" key="3">
    <source>
        <dbReference type="ARBA" id="ARBA00023235"/>
    </source>
</evidence>
<protein>
    <recommendedName>
        <fullName evidence="4">tRNA pseudouridine synthase A</fullName>
        <ecNumber evidence="4">5.4.99.12</ecNumber>
    </recommendedName>
    <alternativeName>
        <fullName evidence="4">tRNA pseudouridine(38-40) synthase</fullName>
    </alternativeName>
    <alternativeName>
        <fullName evidence="4">tRNA pseudouridylate synthase I</fullName>
    </alternativeName>
    <alternativeName>
        <fullName evidence="4">tRNA-uridine isomerase I</fullName>
    </alternativeName>
</protein>
<dbReference type="HAMAP" id="MF_00171">
    <property type="entry name" value="TruA"/>
    <property type="match status" value="1"/>
</dbReference>
<dbReference type="STRING" id="1437607.BISA_0281"/>
<accession>A0A087DAN9</accession>
<evidence type="ECO:0000313" key="8">
    <source>
        <dbReference type="Proteomes" id="UP000029066"/>
    </source>
</evidence>
<comment type="caution">
    <text evidence="4">Lacks conserved residue(s) required for the propagation of feature annotation.</text>
</comment>
<dbReference type="Gene3D" id="3.30.70.580">
    <property type="entry name" value="Pseudouridine synthase I, catalytic domain, N-terminal subdomain"/>
    <property type="match status" value="1"/>
</dbReference>
<dbReference type="InterPro" id="IPR001406">
    <property type="entry name" value="PsdUridine_synth_TruA"/>
</dbReference>
<dbReference type="NCBIfam" id="TIGR00071">
    <property type="entry name" value="hisT_truA"/>
    <property type="match status" value="1"/>
</dbReference>
<comment type="catalytic activity">
    <reaction evidence="4 5">
        <text>uridine(38/39/40) in tRNA = pseudouridine(38/39/40) in tRNA</text>
        <dbReference type="Rhea" id="RHEA:22376"/>
        <dbReference type="Rhea" id="RHEA-COMP:10085"/>
        <dbReference type="Rhea" id="RHEA-COMP:10087"/>
        <dbReference type="ChEBI" id="CHEBI:65314"/>
        <dbReference type="ChEBI" id="CHEBI:65315"/>
        <dbReference type="EC" id="5.4.99.12"/>
    </reaction>
</comment>
<keyword evidence="2 4" id="KW-0819">tRNA processing</keyword>
<dbReference type="Proteomes" id="UP000029066">
    <property type="component" value="Unassembled WGS sequence"/>
</dbReference>
<evidence type="ECO:0000256" key="2">
    <source>
        <dbReference type="ARBA" id="ARBA00022694"/>
    </source>
</evidence>
<dbReference type="Gene3D" id="3.30.70.660">
    <property type="entry name" value="Pseudouridine synthase I, catalytic domain, C-terminal subdomain"/>
    <property type="match status" value="1"/>
</dbReference>
<sequence>MCWFVTGRSLAALLSLRWWAMTRLRIDLAYDGGGFFGWARQPELRTVQGTIEDALHKVLRVPVNDTDEPLRLTVAGRTDTGVHASHQVAHLDVSDDVLARCMGHMNVSVCEALARRLKAVLPADIVIHQVSAAPDGFDARFSALERTYVYRVADRSSEVDPRLRGCVLRVDESLDIDVMNQAAAMTIGLHDFGSFATPNPGGTTIREVKTAYWRRVPATPLVPDGLAMGETYRTPSLESGLLVFTIVADAFARNMVRSLVGSCVKVGSGRKSLDWFAGKMADPVREGSSGPIAPQGLTLEHIAYPADDQLATRAEAIRAVRTLP</sequence>
<feature type="active site" description="Nucleophile" evidence="4">
    <location>
        <position position="79"/>
    </location>
</feature>
<dbReference type="InterPro" id="IPR020103">
    <property type="entry name" value="PsdUridine_synth_cat_dom_sf"/>
</dbReference>
<evidence type="ECO:0000256" key="1">
    <source>
        <dbReference type="ARBA" id="ARBA00009375"/>
    </source>
</evidence>